<dbReference type="EMBL" id="MSFK01000021">
    <property type="protein sequence ID" value="PWY80835.1"/>
    <property type="molecule type" value="Genomic_DNA"/>
</dbReference>
<evidence type="ECO:0000313" key="2">
    <source>
        <dbReference type="Proteomes" id="UP000246702"/>
    </source>
</evidence>
<dbReference type="RefSeq" id="XP_025465437.1">
    <property type="nucleotide sequence ID" value="XM_025615835.1"/>
</dbReference>
<sequence length="90" mass="10427">MMVQTTSDRVLGFDFDCAQTLLAHERKQIHVDWVEIEMHLVDDFTKGLAEDAKIGRIDATWTYYYQQKADLCEGNFQYLTNNFVASGEQT</sequence>
<proteinExistence type="predicted"/>
<dbReference type="GeneID" id="37117978"/>
<name>A0A317W489_9EURO</name>
<dbReference type="AlphaFoldDB" id="A0A317W489"/>
<gene>
    <name evidence="1" type="ORF">BO94DRAFT_587578</name>
</gene>
<keyword evidence="2" id="KW-1185">Reference proteome</keyword>
<reference evidence="1 2" key="1">
    <citation type="submission" date="2016-12" db="EMBL/GenBank/DDBJ databases">
        <title>The genomes of Aspergillus section Nigri reveals drivers in fungal speciation.</title>
        <authorList>
            <consortium name="DOE Joint Genome Institute"/>
            <person name="Vesth T.C."/>
            <person name="Nybo J."/>
            <person name="Theobald S."/>
            <person name="Brandl J."/>
            <person name="Frisvad J.C."/>
            <person name="Nielsen K.F."/>
            <person name="Lyhne E.K."/>
            <person name="Kogle M.E."/>
            <person name="Kuo A."/>
            <person name="Riley R."/>
            <person name="Clum A."/>
            <person name="Nolan M."/>
            <person name="Lipzen A."/>
            <person name="Salamov A."/>
            <person name="Henrissat B."/>
            <person name="Wiebenga A."/>
            <person name="De Vries R.P."/>
            <person name="Grigoriev I.V."/>
            <person name="Mortensen U.H."/>
            <person name="Andersen M.R."/>
            <person name="Baker S.E."/>
        </authorList>
    </citation>
    <scope>NUCLEOTIDE SEQUENCE [LARGE SCALE GENOMIC DNA]</scope>
    <source>
        <strain evidence="1 2">CBS 115572</strain>
    </source>
</reference>
<evidence type="ECO:0000313" key="1">
    <source>
        <dbReference type="EMBL" id="PWY80835.1"/>
    </source>
</evidence>
<dbReference type="Proteomes" id="UP000246702">
    <property type="component" value="Unassembled WGS sequence"/>
</dbReference>
<comment type="caution">
    <text evidence="1">The sequence shown here is derived from an EMBL/GenBank/DDBJ whole genome shotgun (WGS) entry which is preliminary data.</text>
</comment>
<dbReference type="STRING" id="1450535.A0A317W489"/>
<accession>A0A317W489</accession>
<protein>
    <submittedName>
        <fullName evidence="1">Uncharacterized protein</fullName>
    </submittedName>
</protein>
<organism evidence="1 2">
    <name type="scientific">Aspergillus sclerotioniger CBS 115572</name>
    <dbReference type="NCBI Taxonomy" id="1450535"/>
    <lineage>
        <taxon>Eukaryota</taxon>
        <taxon>Fungi</taxon>
        <taxon>Dikarya</taxon>
        <taxon>Ascomycota</taxon>
        <taxon>Pezizomycotina</taxon>
        <taxon>Eurotiomycetes</taxon>
        <taxon>Eurotiomycetidae</taxon>
        <taxon>Eurotiales</taxon>
        <taxon>Aspergillaceae</taxon>
        <taxon>Aspergillus</taxon>
        <taxon>Aspergillus subgen. Circumdati</taxon>
    </lineage>
</organism>